<dbReference type="GO" id="GO:0015562">
    <property type="term" value="F:efflux transmembrane transporter activity"/>
    <property type="evidence" value="ECO:0007669"/>
    <property type="project" value="InterPro"/>
</dbReference>
<dbReference type="Pfam" id="PF02321">
    <property type="entry name" value="OEP"/>
    <property type="match status" value="2"/>
</dbReference>
<evidence type="ECO:0000313" key="4">
    <source>
        <dbReference type="Proteomes" id="UP000261948"/>
    </source>
</evidence>
<organism evidence="3 4">
    <name type="scientific">Comamonas testosteroni</name>
    <name type="common">Pseudomonas testosteroni</name>
    <dbReference type="NCBI Taxonomy" id="285"/>
    <lineage>
        <taxon>Bacteria</taxon>
        <taxon>Pseudomonadati</taxon>
        <taxon>Pseudomonadota</taxon>
        <taxon>Betaproteobacteria</taxon>
        <taxon>Burkholderiales</taxon>
        <taxon>Comamonadaceae</taxon>
        <taxon>Comamonas</taxon>
    </lineage>
</organism>
<dbReference type="SUPFAM" id="SSF56954">
    <property type="entry name" value="Outer membrane efflux proteins (OEP)"/>
    <property type="match status" value="1"/>
</dbReference>
<evidence type="ECO:0000256" key="2">
    <source>
        <dbReference type="SAM" id="Coils"/>
    </source>
</evidence>
<name>A0A373FN81_COMTE</name>
<evidence type="ECO:0000313" key="3">
    <source>
        <dbReference type="EMBL" id="RGE45618.1"/>
    </source>
</evidence>
<reference evidence="3 4" key="1">
    <citation type="submission" date="2018-08" db="EMBL/GenBank/DDBJ databases">
        <title>Comamonas testosteroni strain SWCO2.</title>
        <authorList>
            <person name="Jiang N."/>
            <person name="Zhang X.Z."/>
        </authorList>
    </citation>
    <scope>NUCLEOTIDE SEQUENCE [LARGE SCALE GENOMIC DNA]</scope>
    <source>
        <strain evidence="3 4">SWCO2</strain>
    </source>
</reference>
<dbReference type="Proteomes" id="UP000261948">
    <property type="component" value="Unassembled WGS sequence"/>
</dbReference>
<dbReference type="Gene3D" id="1.20.1600.10">
    <property type="entry name" value="Outer membrane efflux proteins (OEP)"/>
    <property type="match status" value="1"/>
</dbReference>
<gene>
    <name evidence="3" type="ORF">DZC30_08495</name>
</gene>
<dbReference type="EMBL" id="QURR01000008">
    <property type="protein sequence ID" value="RGE45618.1"/>
    <property type="molecule type" value="Genomic_DNA"/>
</dbReference>
<dbReference type="OrthoDB" id="9772909at2"/>
<keyword evidence="2" id="KW-0175">Coiled coil</keyword>
<accession>A0A373FN81</accession>
<feature type="coiled-coil region" evidence="2">
    <location>
        <begin position="348"/>
        <end position="382"/>
    </location>
</feature>
<evidence type="ECO:0000256" key="1">
    <source>
        <dbReference type="ARBA" id="ARBA00007613"/>
    </source>
</evidence>
<comment type="similarity">
    <text evidence="1">Belongs to the outer membrane factor (OMF) (TC 1.B.17) family.</text>
</comment>
<keyword evidence="4" id="KW-1185">Reference proteome</keyword>
<sequence length="459" mass="50074">MFYRSIVPASEPAKVDVHRLGDMSARRFLQPGILALCLTAAFSAQAQTSVPAGASQVSTSIADAGNAVPKLSLGQLIETVLDHNPELRSVQQSSVTAQAAVVTAGALPNPKLEWSRGDNKARMASANPGAVNSMGISVPIEMPSVRSARVNAAEAGQRASVHQIAASRNALVAQVKLKAYEVVLRQAQVQAAHDAVKLLEQAHERVRVRVASGEAARYEIIKADAELINARQQEQSARLMVEQSQLTLNRLAAGQLPARFDLALSLQDPVRASQMQGIDVQTHPELMQLQSEVEKAEAQKRGAKAGRWPGIELRYAQTREPDIRNNTIGVTMQIPLFDQRRGPMDEAASEEQRARLRLDGRKAELEQQMLQARKVLEMAQVRAKALGEGSVKEAEAALRVAEAAYRYGERGILDVLDAQRVLRTVRADLLEARYQMQSARIELDFLAGRYADPSAVITR</sequence>
<dbReference type="InterPro" id="IPR003423">
    <property type="entry name" value="OMP_efflux"/>
</dbReference>
<dbReference type="PANTHER" id="PTHR30203:SF24">
    <property type="entry name" value="BLR4935 PROTEIN"/>
    <property type="match status" value="1"/>
</dbReference>
<dbReference type="PANTHER" id="PTHR30203">
    <property type="entry name" value="OUTER MEMBRANE CATION EFFLUX PROTEIN"/>
    <property type="match status" value="1"/>
</dbReference>
<protein>
    <submittedName>
        <fullName evidence="3">TolC family protein</fullName>
    </submittedName>
</protein>
<dbReference type="InterPro" id="IPR010131">
    <property type="entry name" value="MdtP/NodT-like"/>
</dbReference>
<comment type="caution">
    <text evidence="3">The sequence shown here is derived from an EMBL/GenBank/DDBJ whole genome shotgun (WGS) entry which is preliminary data.</text>
</comment>
<dbReference type="AlphaFoldDB" id="A0A373FN81"/>
<proteinExistence type="inferred from homology"/>